<sequence length="198" mass="21034">MPGTRPMRRTTMRRRLLPVRTLTALLMVMFSRLTLFTSVILSPTHSPACSARGERLGRAPKIVPFPLPGAPAPSGTSSARPRRFRRCHHRCGTTSLVAPRSILVARVPSPSVSHLPAALPSSTLLTKMPSPCSEPPRTLKPSLPSALFSTVMALITSLSLLLAAGTAVSPGDGTQKPLPMGRVGGGSIRAPTHLRWAS</sequence>
<reference evidence="3" key="1">
    <citation type="submission" date="2025-08" db="UniProtKB">
        <authorList>
            <consortium name="Ensembl"/>
        </authorList>
    </citation>
    <scope>IDENTIFICATION</scope>
</reference>
<reference evidence="3" key="2">
    <citation type="submission" date="2025-09" db="UniProtKB">
        <authorList>
            <consortium name="Ensembl"/>
        </authorList>
    </citation>
    <scope>IDENTIFICATION</scope>
</reference>
<organism evidence="3 4">
    <name type="scientific">Anas zonorhyncha</name>
    <name type="common">Eastern spot-billed duck</name>
    <dbReference type="NCBI Taxonomy" id="75864"/>
    <lineage>
        <taxon>Eukaryota</taxon>
        <taxon>Metazoa</taxon>
        <taxon>Chordata</taxon>
        <taxon>Craniata</taxon>
        <taxon>Vertebrata</taxon>
        <taxon>Euteleostomi</taxon>
        <taxon>Archelosauria</taxon>
        <taxon>Archosauria</taxon>
        <taxon>Dinosauria</taxon>
        <taxon>Saurischia</taxon>
        <taxon>Theropoda</taxon>
        <taxon>Coelurosauria</taxon>
        <taxon>Aves</taxon>
        <taxon>Neognathae</taxon>
        <taxon>Galloanserae</taxon>
        <taxon>Anseriformes</taxon>
        <taxon>Anatidae</taxon>
        <taxon>Anatinae</taxon>
        <taxon>Anas</taxon>
    </lineage>
</organism>
<accession>A0A8B9V6Q7</accession>
<feature type="region of interest" description="Disordered" evidence="1">
    <location>
        <begin position="64"/>
        <end position="83"/>
    </location>
</feature>
<evidence type="ECO:0000313" key="3">
    <source>
        <dbReference type="Ensembl" id="ENSAZOP00000019838.1"/>
    </source>
</evidence>
<keyword evidence="2" id="KW-0472">Membrane</keyword>
<evidence type="ECO:0000256" key="2">
    <source>
        <dbReference type="SAM" id="Phobius"/>
    </source>
</evidence>
<dbReference type="Ensembl" id="ENSAZOT00000021312.1">
    <property type="protein sequence ID" value="ENSAZOP00000019838.1"/>
    <property type="gene ID" value="ENSAZOG00000012864.1"/>
</dbReference>
<keyword evidence="2" id="KW-1133">Transmembrane helix</keyword>
<protein>
    <submittedName>
        <fullName evidence="3">Uncharacterized protein</fullName>
    </submittedName>
</protein>
<keyword evidence="4" id="KW-1185">Reference proteome</keyword>
<dbReference type="Proteomes" id="UP000694549">
    <property type="component" value="Unplaced"/>
</dbReference>
<keyword evidence="2" id="KW-0812">Transmembrane</keyword>
<evidence type="ECO:0000313" key="4">
    <source>
        <dbReference type="Proteomes" id="UP000694549"/>
    </source>
</evidence>
<evidence type="ECO:0000256" key="1">
    <source>
        <dbReference type="SAM" id="MobiDB-lite"/>
    </source>
</evidence>
<dbReference type="AlphaFoldDB" id="A0A8B9V6Q7"/>
<feature type="transmembrane region" description="Helical" evidence="2">
    <location>
        <begin position="146"/>
        <end position="168"/>
    </location>
</feature>
<name>A0A8B9V6Q7_9AVES</name>
<proteinExistence type="predicted"/>